<protein>
    <submittedName>
        <fullName evidence="1">Uncharacterized protein</fullName>
    </submittedName>
</protein>
<proteinExistence type="predicted"/>
<accession>A0A4Y2QXJ9</accession>
<evidence type="ECO:0000313" key="1">
    <source>
        <dbReference type="EMBL" id="GBN68132.1"/>
    </source>
</evidence>
<evidence type="ECO:0000313" key="2">
    <source>
        <dbReference type="Proteomes" id="UP000499080"/>
    </source>
</evidence>
<dbReference type="Proteomes" id="UP000499080">
    <property type="component" value="Unassembled WGS sequence"/>
</dbReference>
<dbReference type="EMBL" id="BGPR01223892">
    <property type="protein sequence ID" value="GBN68132.1"/>
    <property type="molecule type" value="Genomic_DNA"/>
</dbReference>
<keyword evidence="2" id="KW-1185">Reference proteome</keyword>
<organism evidence="1 2">
    <name type="scientific">Araneus ventricosus</name>
    <name type="common">Orbweaver spider</name>
    <name type="synonym">Epeira ventricosa</name>
    <dbReference type="NCBI Taxonomy" id="182803"/>
    <lineage>
        <taxon>Eukaryota</taxon>
        <taxon>Metazoa</taxon>
        <taxon>Ecdysozoa</taxon>
        <taxon>Arthropoda</taxon>
        <taxon>Chelicerata</taxon>
        <taxon>Arachnida</taxon>
        <taxon>Araneae</taxon>
        <taxon>Araneomorphae</taxon>
        <taxon>Entelegynae</taxon>
        <taxon>Araneoidea</taxon>
        <taxon>Araneidae</taxon>
        <taxon>Araneus</taxon>
    </lineage>
</organism>
<sequence length="53" mass="6151">AILDFGFRNHVEPSGLDFLNELRERSRKEGRPRVSVQTHGEQWSGIRILMSVE</sequence>
<reference evidence="1 2" key="1">
    <citation type="journal article" date="2019" name="Sci. Rep.">
        <title>Orb-weaving spider Araneus ventricosus genome elucidates the spidroin gene catalogue.</title>
        <authorList>
            <person name="Kono N."/>
            <person name="Nakamura H."/>
            <person name="Ohtoshi R."/>
            <person name="Moran D.A.P."/>
            <person name="Shinohara A."/>
            <person name="Yoshida Y."/>
            <person name="Fujiwara M."/>
            <person name="Mori M."/>
            <person name="Tomita M."/>
            <person name="Arakawa K."/>
        </authorList>
    </citation>
    <scope>NUCLEOTIDE SEQUENCE [LARGE SCALE GENOMIC DNA]</scope>
</reference>
<dbReference type="AlphaFoldDB" id="A0A4Y2QXJ9"/>
<name>A0A4Y2QXJ9_ARAVE</name>
<feature type="non-terminal residue" evidence="1">
    <location>
        <position position="1"/>
    </location>
</feature>
<comment type="caution">
    <text evidence="1">The sequence shown here is derived from an EMBL/GenBank/DDBJ whole genome shotgun (WGS) entry which is preliminary data.</text>
</comment>
<gene>
    <name evidence="1" type="ORF">AVEN_62274_1</name>
</gene>